<dbReference type="RefSeq" id="WP_136059525.1">
    <property type="nucleotide sequence ID" value="NZ_CAAHFH010000001.1"/>
</dbReference>
<dbReference type="AlphaFoldDB" id="A0A6C2UCR2"/>
<organism evidence="3 4">
    <name type="scientific">Pontiella sulfatireligans</name>
    <dbReference type="NCBI Taxonomy" id="2750658"/>
    <lineage>
        <taxon>Bacteria</taxon>
        <taxon>Pseudomonadati</taxon>
        <taxon>Kiritimatiellota</taxon>
        <taxon>Kiritimatiellia</taxon>
        <taxon>Kiritimatiellales</taxon>
        <taxon>Pontiellaceae</taxon>
        <taxon>Pontiella</taxon>
    </lineage>
</organism>
<evidence type="ECO:0000256" key="1">
    <source>
        <dbReference type="SAM" id="SignalP"/>
    </source>
</evidence>
<dbReference type="SUPFAM" id="SSF51126">
    <property type="entry name" value="Pectin lyase-like"/>
    <property type="match status" value="1"/>
</dbReference>
<feature type="signal peptide" evidence="1">
    <location>
        <begin position="1"/>
        <end position="30"/>
    </location>
</feature>
<protein>
    <recommendedName>
        <fullName evidence="2">Ig-like domain-containing protein</fullName>
    </recommendedName>
</protein>
<name>A0A6C2UCR2_9BACT</name>
<dbReference type="PROSITE" id="PS50835">
    <property type="entry name" value="IG_LIKE"/>
    <property type="match status" value="1"/>
</dbReference>
<dbReference type="InterPro" id="IPR013783">
    <property type="entry name" value="Ig-like_fold"/>
</dbReference>
<evidence type="ECO:0000259" key="2">
    <source>
        <dbReference type="PROSITE" id="PS50835"/>
    </source>
</evidence>
<dbReference type="InterPro" id="IPR003599">
    <property type="entry name" value="Ig_sub"/>
</dbReference>
<feature type="chain" id="PRO_5025455735" description="Ig-like domain-containing protein" evidence="1">
    <location>
        <begin position="31"/>
        <end position="532"/>
    </location>
</feature>
<dbReference type="InterPro" id="IPR036179">
    <property type="entry name" value="Ig-like_dom_sf"/>
</dbReference>
<dbReference type="Pfam" id="PF13927">
    <property type="entry name" value="Ig_3"/>
    <property type="match status" value="1"/>
</dbReference>
<sequence>MYRINNRNKAVVALVAAMLAVFASPMFVQAVTLIYGTTSGTWTPAGNPYLVSDYTEVPSGSSLVIEPGVEVVMGPDVELRVNGTIQAVGTHENPVEFMGVNPTSYWERIYLYQNNGNEFGYCNFNDAKTGVYIYVTSNRAKTMEVNIYNCSFSNIIDHAIYGLAYGTQDDGRVHLNAMVKNCVFQGINNGCTFRGEGRKNYYAGYGYVDSENSGNIFSDLTGSAISYTSGSYSGGGSPKSINNVIINCVRGIDIQSNVDADVLNNILIGCSNAVSRVGTSSDDVKRNCFFNNIDDFVGYANPPYGNVIWSNDNGDPCDLLYNIFMDPEFDPGSFELSASSPCIDAGDPSIIDYYDPILGGETSDMGAFGGEEPGAGVEPSPPVIVAQPQSTTVFLGQDVTFAVEAVGYELYYKWFGPRATDADTNSVLNLDDVGFVDAGNYYCAVSNVYDVVNSSLANLRVTEIGLDIAMHAGLHMTNLNVGTTYSIQYVNSLMNTNWMVITNFEAGADNDVWYDSEPANQQSKFYLVLSLP</sequence>
<dbReference type="Gene3D" id="2.60.40.10">
    <property type="entry name" value="Immunoglobulins"/>
    <property type="match status" value="1"/>
</dbReference>
<evidence type="ECO:0000313" key="4">
    <source>
        <dbReference type="Proteomes" id="UP000346198"/>
    </source>
</evidence>
<accession>A0A6C2UCR2</accession>
<evidence type="ECO:0000313" key="3">
    <source>
        <dbReference type="EMBL" id="VGO17982.1"/>
    </source>
</evidence>
<dbReference type="SMART" id="SM00409">
    <property type="entry name" value="IG"/>
    <property type="match status" value="1"/>
</dbReference>
<proteinExistence type="predicted"/>
<dbReference type="SUPFAM" id="SSF48726">
    <property type="entry name" value="Immunoglobulin"/>
    <property type="match status" value="1"/>
</dbReference>
<dbReference type="EMBL" id="CAAHFH010000001">
    <property type="protein sequence ID" value="VGO17982.1"/>
    <property type="molecule type" value="Genomic_DNA"/>
</dbReference>
<keyword evidence="1" id="KW-0732">Signal</keyword>
<gene>
    <name evidence="3" type="ORF">SCARR_00032</name>
</gene>
<dbReference type="InterPro" id="IPR007110">
    <property type="entry name" value="Ig-like_dom"/>
</dbReference>
<feature type="domain" description="Ig-like" evidence="2">
    <location>
        <begin position="382"/>
        <end position="462"/>
    </location>
</feature>
<dbReference type="InterPro" id="IPR011050">
    <property type="entry name" value="Pectin_lyase_fold/virulence"/>
</dbReference>
<keyword evidence="4" id="KW-1185">Reference proteome</keyword>
<reference evidence="3 4" key="1">
    <citation type="submission" date="2019-04" db="EMBL/GenBank/DDBJ databases">
        <authorList>
            <person name="Van Vliet M D."/>
        </authorList>
    </citation>
    <scope>NUCLEOTIDE SEQUENCE [LARGE SCALE GENOMIC DNA]</scope>
    <source>
        <strain evidence="3 4">F21</strain>
    </source>
</reference>
<dbReference type="Proteomes" id="UP000346198">
    <property type="component" value="Unassembled WGS sequence"/>
</dbReference>